<organism evidence="2 3">
    <name type="scientific">Streptomyces cadmiisoli</name>
    <dbReference type="NCBI Taxonomy" id="2184053"/>
    <lineage>
        <taxon>Bacteria</taxon>
        <taxon>Bacillati</taxon>
        <taxon>Actinomycetota</taxon>
        <taxon>Actinomycetes</taxon>
        <taxon>Kitasatosporales</taxon>
        <taxon>Streptomycetaceae</taxon>
        <taxon>Streptomyces</taxon>
        <taxon>Streptomyces aurantiacus group</taxon>
    </lineage>
</organism>
<accession>A0A2Z4JDU0</accession>
<keyword evidence="1" id="KW-0732">Signal</keyword>
<dbReference type="InterPro" id="IPR006540">
    <property type="entry name" value="Lactococcin_972"/>
</dbReference>
<feature type="chain" id="PRO_5038486209" description="Lactococcin 972 family bacteriocin" evidence="1">
    <location>
        <begin position="19"/>
        <end position="152"/>
    </location>
</feature>
<geneLocation type="plasmid" evidence="2 3">
    <name>unnamed1</name>
</geneLocation>
<keyword evidence="3" id="KW-1185">Reference proteome</keyword>
<evidence type="ECO:0008006" key="4">
    <source>
        <dbReference type="Google" id="ProtNLM"/>
    </source>
</evidence>
<dbReference type="Gene3D" id="2.60.40.2850">
    <property type="match status" value="1"/>
</dbReference>
<feature type="signal peptide" evidence="1">
    <location>
        <begin position="1"/>
        <end position="18"/>
    </location>
</feature>
<dbReference type="EMBL" id="CP030074">
    <property type="protein sequence ID" value="AWW43211.1"/>
    <property type="molecule type" value="Genomic_DNA"/>
</dbReference>
<dbReference type="Pfam" id="PF09683">
    <property type="entry name" value="Lactococcin_972"/>
    <property type="match status" value="1"/>
</dbReference>
<dbReference type="RefSeq" id="WP_112443061.1">
    <property type="nucleotide sequence ID" value="NZ_CP030074.1"/>
</dbReference>
<gene>
    <name evidence="2" type="ORF">DN051_42180</name>
</gene>
<dbReference type="KEGG" id="scad:DN051_42180"/>
<keyword evidence="2" id="KW-0614">Plasmid</keyword>
<dbReference type="AlphaFoldDB" id="A0A2Z4JDU0"/>
<protein>
    <recommendedName>
        <fullName evidence="4">Lactococcin 972 family bacteriocin</fullName>
    </recommendedName>
</protein>
<reference evidence="3" key="1">
    <citation type="submission" date="2018-06" db="EMBL/GenBank/DDBJ databases">
        <authorList>
            <person name="Li K."/>
        </authorList>
    </citation>
    <scope>NUCLEOTIDE SEQUENCE [LARGE SCALE GENOMIC DNA]</scope>
    <source>
        <strain evidence="3">ZFG47</strain>
        <plasmid evidence="3">unnamed1</plasmid>
    </source>
</reference>
<sequence length="152" mass="15819">MKVSGRSMAFALAGGLLAAGVLAVPATANGTQVPAVGTVTVTTHIQGDGTQPPAALGDPKEWGVVEFTADSTGGVTPMTVLDIGGGTWSYGKNLTTDGQYCYSNYYHPTVKHGSTVQVASWEDKQIVAKGLWSYANITAGAAYTCKTYYAKY</sequence>
<proteinExistence type="predicted"/>
<name>A0A2Z4JDU0_9ACTN</name>
<evidence type="ECO:0000313" key="2">
    <source>
        <dbReference type="EMBL" id="AWW43211.1"/>
    </source>
</evidence>
<evidence type="ECO:0000313" key="3">
    <source>
        <dbReference type="Proteomes" id="UP000249616"/>
    </source>
</evidence>
<evidence type="ECO:0000256" key="1">
    <source>
        <dbReference type="SAM" id="SignalP"/>
    </source>
</evidence>
<dbReference type="Proteomes" id="UP000249616">
    <property type="component" value="Plasmid unnamed1"/>
</dbReference>